<sequence>MKKTGKIRDNALKATLRTPLFKQRREIPKKGKGSYSRKGRAPRQAA</sequence>
<evidence type="ECO:0000313" key="3">
    <source>
        <dbReference type="EMBL" id="MBH8578940.1"/>
    </source>
</evidence>
<comment type="caution">
    <text evidence="2">The sequence shown here is derived from an EMBL/GenBank/DDBJ whole genome shotgun (WGS) entry which is preliminary data.</text>
</comment>
<protein>
    <submittedName>
        <fullName evidence="3">Ribosome alternative rescue factor ArfA</fullName>
    </submittedName>
</protein>
<dbReference type="RefSeq" id="WP_146802390.1">
    <property type="nucleotide sequence ID" value="NZ_BJUK01000012.1"/>
</dbReference>
<organism evidence="2 4">
    <name type="scientific">Bisbaumannia pacifica</name>
    <dbReference type="NCBI Taxonomy" id="77098"/>
    <lineage>
        <taxon>Bacteria</taxon>
        <taxon>Pseudomonadati</taxon>
        <taxon>Pseudomonadota</taxon>
        <taxon>Gammaproteobacteria</taxon>
        <taxon>Oceanospirillales</taxon>
        <taxon>Halomonadaceae</taxon>
        <taxon>Bisbaumannia</taxon>
    </lineage>
</organism>
<feature type="region of interest" description="Disordered" evidence="1">
    <location>
        <begin position="1"/>
        <end position="46"/>
    </location>
</feature>
<name>A0A510X8V5_9GAMM</name>
<evidence type="ECO:0000313" key="2">
    <source>
        <dbReference type="EMBL" id="GEK47127.1"/>
    </source>
</evidence>
<dbReference type="EMBL" id="BJUK01000012">
    <property type="protein sequence ID" value="GEK47127.1"/>
    <property type="molecule type" value="Genomic_DNA"/>
</dbReference>
<proteinExistence type="predicted"/>
<dbReference type="Proteomes" id="UP000321275">
    <property type="component" value="Unassembled WGS sequence"/>
</dbReference>
<evidence type="ECO:0000256" key="1">
    <source>
        <dbReference type="SAM" id="MobiDB-lite"/>
    </source>
</evidence>
<evidence type="ECO:0000313" key="4">
    <source>
        <dbReference type="Proteomes" id="UP000321275"/>
    </source>
</evidence>
<feature type="compositionally biased region" description="Basic and acidic residues" evidence="1">
    <location>
        <begin position="1"/>
        <end position="11"/>
    </location>
</feature>
<dbReference type="AlphaFoldDB" id="A0A510X8V5"/>
<dbReference type="GO" id="GO:0072344">
    <property type="term" value="P:rescue of stalled ribosome"/>
    <property type="evidence" value="ECO:0007669"/>
    <property type="project" value="InterPro"/>
</dbReference>
<dbReference type="Proteomes" id="UP000651738">
    <property type="component" value="Unassembled WGS sequence"/>
</dbReference>
<dbReference type="Pfam" id="PF03889">
    <property type="entry name" value="ArfA"/>
    <property type="match status" value="1"/>
</dbReference>
<reference evidence="3 5" key="2">
    <citation type="submission" date="2020-12" db="EMBL/GenBank/DDBJ databases">
        <title>Draft genome sequence of Halomonas pacifica strain CARE-V15.</title>
        <authorList>
            <person name="Vignesh N."/>
            <person name="Thabitha A."/>
            <person name="Saravanan R."/>
            <person name="Manigandan V."/>
        </authorList>
    </citation>
    <scope>NUCLEOTIDE SEQUENCE [LARGE SCALE GENOMIC DNA]</scope>
    <source>
        <strain evidence="3 5">CARE-V15</strain>
    </source>
</reference>
<feature type="compositionally biased region" description="Basic residues" evidence="1">
    <location>
        <begin position="30"/>
        <end position="46"/>
    </location>
</feature>
<dbReference type="EMBL" id="JAEDAF010000002">
    <property type="protein sequence ID" value="MBH8578940.1"/>
    <property type="molecule type" value="Genomic_DNA"/>
</dbReference>
<accession>A0A510X8V5</accession>
<keyword evidence="4" id="KW-1185">Reference proteome</keyword>
<gene>
    <name evidence="3" type="primary">arfA</name>
    <name evidence="2" type="ORF">HPA02_14100</name>
    <name evidence="3" type="ORF">I7V36_02440</name>
</gene>
<dbReference type="InterPro" id="IPR005589">
    <property type="entry name" value="ArfA"/>
</dbReference>
<evidence type="ECO:0000313" key="5">
    <source>
        <dbReference type="Proteomes" id="UP000651738"/>
    </source>
</evidence>
<reference evidence="2 4" key="1">
    <citation type="submission" date="2019-07" db="EMBL/GenBank/DDBJ databases">
        <title>Whole genome shotgun sequence of Halomonas pacifica NBRC 102220.</title>
        <authorList>
            <person name="Hosoyama A."/>
            <person name="Uohara A."/>
            <person name="Ohji S."/>
            <person name="Ichikawa N."/>
        </authorList>
    </citation>
    <scope>NUCLEOTIDE SEQUENCE [LARGE SCALE GENOMIC DNA]</scope>
    <source>
        <strain evidence="2 4">NBRC 102220</strain>
    </source>
</reference>